<proteinExistence type="inferred from homology"/>
<dbReference type="VEuPathDB" id="TriTrypDB:TvY486_1103250"/>
<feature type="transmembrane region" description="Helical" evidence="7">
    <location>
        <begin position="214"/>
        <end position="230"/>
    </location>
</feature>
<feature type="transmembrane region" description="Helical" evidence="7">
    <location>
        <begin position="180"/>
        <end position="208"/>
    </location>
</feature>
<feature type="transmembrane region" description="Helical" evidence="7">
    <location>
        <begin position="136"/>
        <end position="159"/>
    </location>
</feature>
<name>G0UAK8_TRYVY</name>
<dbReference type="EMBL" id="HE573027">
    <property type="protein sequence ID" value="CCC52841.1"/>
    <property type="molecule type" value="Genomic_DNA"/>
</dbReference>
<feature type="transmembrane region" description="Helical" evidence="7">
    <location>
        <begin position="94"/>
        <end position="116"/>
    </location>
</feature>
<sequence length="247" mass="28463">MVHFQAAPSSRTGNTHRPIGRGSVGLFLFIFISLPSLAFKAMIFNFIVSVPPVTRVLLALGVVSIVLVTFDLVHPVQMIFSPTLIFQERQYWRLVLTFLYYGRLSLNSIFELHWLYVVSSSIEVQYFHWRRWDYCFTLFVTAALLVLMRTVRLLEAPYLSLSFGKSLMYLFGRLLPDEEVVLFGLVTLQVRLLPLVLFLIGICLSGLSSVKGDMLAYLVGHVLWYFLEIFPRITSIHPLRIQEHFAR</sequence>
<evidence type="ECO:0000256" key="3">
    <source>
        <dbReference type="ARBA" id="ARBA00022692"/>
    </source>
</evidence>
<evidence type="ECO:0000256" key="6">
    <source>
        <dbReference type="ARBA" id="ARBA00023136"/>
    </source>
</evidence>
<evidence type="ECO:0000256" key="2">
    <source>
        <dbReference type="ARBA" id="ARBA00008917"/>
    </source>
</evidence>
<feature type="transmembrane region" description="Helical" evidence="7">
    <location>
        <begin position="26"/>
        <end position="47"/>
    </location>
</feature>
<dbReference type="InterPro" id="IPR035952">
    <property type="entry name" value="Rhomboid-like_sf"/>
</dbReference>
<evidence type="ECO:0000256" key="5">
    <source>
        <dbReference type="ARBA" id="ARBA00022989"/>
    </source>
</evidence>
<dbReference type="PANTHER" id="PTHR11009">
    <property type="entry name" value="DER1-LIKE PROTEIN, DERLIN"/>
    <property type="match status" value="1"/>
</dbReference>
<comment type="function">
    <text evidence="7">May be involved in the degradation of misfolded endoplasmic reticulum (ER) luminal proteins.</text>
</comment>
<protein>
    <recommendedName>
        <fullName evidence="7">Derlin</fullName>
    </recommendedName>
</protein>
<organism evidence="8">
    <name type="scientific">Trypanosoma vivax (strain Y486)</name>
    <dbReference type="NCBI Taxonomy" id="1055687"/>
    <lineage>
        <taxon>Eukaryota</taxon>
        <taxon>Discoba</taxon>
        <taxon>Euglenozoa</taxon>
        <taxon>Kinetoplastea</taxon>
        <taxon>Metakinetoplastina</taxon>
        <taxon>Trypanosomatida</taxon>
        <taxon>Trypanosomatidae</taxon>
        <taxon>Trypanosoma</taxon>
        <taxon>Duttonella</taxon>
    </lineage>
</organism>
<gene>
    <name evidence="8" type="ORF">TVY486_1103250</name>
</gene>
<keyword evidence="3 7" id="KW-0812">Transmembrane</keyword>
<evidence type="ECO:0000313" key="8">
    <source>
        <dbReference type="EMBL" id="CCC52841.1"/>
    </source>
</evidence>
<evidence type="ECO:0000256" key="1">
    <source>
        <dbReference type="ARBA" id="ARBA00004477"/>
    </source>
</evidence>
<comment type="caution">
    <text evidence="7">Lacks conserved residue(s) required for the propagation of feature annotation.</text>
</comment>
<dbReference type="GO" id="GO:0006950">
    <property type="term" value="P:response to stress"/>
    <property type="evidence" value="ECO:0007669"/>
    <property type="project" value="UniProtKB-ARBA"/>
</dbReference>
<feature type="transmembrane region" description="Helical" evidence="7">
    <location>
        <begin position="53"/>
        <end position="73"/>
    </location>
</feature>
<reference evidence="8" key="1">
    <citation type="journal article" date="2012" name="Proc. Natl. Acad. Sci. U.S.A.">
        <title>Antigenic diversity is generated by distinct evolutionary mechanisms in African trypanosome species.</title>
        <authorList>
            <person name="Jackson A.P."/>
            <person name="Berry A."/>
            <person name="Aslett M."/>
            <person name="Allison H.C."/>
            <person name="Burton P."/>
            <person name="Vavrova-Anderson J."/>
            <person name="Brown R."/>
            <person name="Browne H."/>
            <person name="Corton N."/>
            <person name="Hauser H."/>
            <person name="Gamble J."/>
            <person name="Gilderthorp R."/>
            <person name="Marcello L."/>
            <person name="McQuillan J."/>
            <person name="Otto T.D."/>
            <person name="Quail M.A."/>
            <person name="Sanders M.J."/>
            <person name="van Tonder A."/>
            <person name="Ginger M.L."/>
            <person name="Field M.C."/>
            <person name="Barry J.D."/>
            <person name="Hertz-Fowler C."/>
            <person name="Berriman M."/>
        </authorList>
    </citation>
    <scope>NUCLEOTIDE SEQUENCE</scope>
    <source>
        <strain evidence="8">Y486</strain>
    </source>
</reference>
<evidence type="ECO:0000256" key="7">
    <source>
        <dbReference type="RuleBase" id="RU363059"/>
    </source>
</evidence>
<keyword evidence="6 7" id="KW-0472">Membrane</keyword>
<dbReference type="Pfam" id="PF04511">
    <property type="entry name" value="DER1"/>
    <property type="match status" value="1"/>
</dbReference>
<dbReference type="AlphaFoldDB" id="G0UAK8"/>
<dbReference type="SUPFAM" id="SSF144091">
    <property type="entry name" value="Rhomboid-like"/>
    <property type="match status" value="1"/>
</dbReference>
<keyword evidence="5 7" id="KW-1133">Transmembrane helix</keyword>
<accession>G0UAK8</accession>
<evidence type="ECO:0000256" key="4">
    <source>
        <dbReference type="ARBA" id="ARBA00022824"/>
    </source>
</evidence>
<comment type="subcellular location">
    <subcellularLocation>
        <location evidence="1 7">Endoplasmic reticulum membrane</location>
        <topology evidence="1 7">Multi-pass membrane protein</topology>
    </subcellularLocation>
</comment>
<comment type="similarity">
    <text evidence="2 7">Belongs to the derlin family.</text>
</comment>
<dbReference type="InterPro" id="IPR007599">
    <property type="entry name" value="DER1"/>
</dbReference>
<keyword evidence="4 7" id="KW-0256">Endoplasmic reticulum</keyword>
<dbReference type="GO" id="GO:0005789">
    <property type="term" value="C:endoplasmic reticulum membrane"/>
    <property type="evidence" value="ECO:0007669"/>
    <property type="project" value="UniProtKB-SubCell"/>
</dbReference>